<dbReference type="InterPro" id="IPR050345">
    <property type="entry name" value="Aliph_Amidase/BUP"/>
</dbReference>
<evidence type="ECO:0000259" key="2">
    <source>
        <dbReference type="PROSITE" id="PS50263"/>
    </source>
</evidence>
<dbReference type="Pfam" id="PF00795">
    <property type="entry name" value="CN_hydrolase"/>
    <property type="match status" value="1"/>
</dbReference>
<dbReference type="PROSITE" id="PS50263">
    <property type="entry name" value="CN_HYDROLASE"/>
    <property type="match status" value="1"/>
</dbReference>
<comment type="caution">
    <text evidence="3">The sequence shown here is derived from an EMBL/GenBank/DDBJ whole genome shotgun (WGS) entry which is preliminary data.</text>
</comment>
<reference evidence="4" key="1">
    <citation type="submission" date="2018-12" db="EMBL/GenBank/DDBJ databases">
        <title>Tengunoibacter tsumagoiensis gen. nov., sp. nov., Dictyobacter kobayashii sp. nov., D. alpinus sp. nov., and D. joshuensis sp. nov. and description of Dictyobacteraceae fam. nov. within the order Ktedonobacterales isolated from Tengu-no-mugimeshi.</title>
        <authorList>
            <person name="Wang C.M."/>
            <person name="Zheng Y."/>
            <person name="Sakai Y."/>
            <person name="Toyoda A."/>
            <person name="Minakuchi Y."/>
            <person name="Abe K."/>
            <person name="Yokota A."/>
            <person name="Yabe S."/>
        </authorList>
    </citation>
    <scope>NUCLEOTIDE SEQUENCE [LARGE SCALE GENOMIC DNA]</scope>
    <source>
        <strain evidence="4">Uno3</strain>
    </source>
</reference>
<gene>
    <name evidence="3" type="ORF">KTT_22840</name>
</gene>
<dbReference type="Gene3D" id="3.60.110.10">
    <property type="entry name" value="Carbon-nitrogen hydrolase"/>
    <property type="match status" value="1"/>
</dbReference>
<feature type="domain" description="CN hydrolase" evidence="2">
    <location>
        <begin position="9"/>
        <end position="254"/>
    </location>
</feature>
<evidence type="ECO:0000256" key="1">
    <source>
        <dbReference type="ARBA" id="ARBA00022801"/>
    </source>
</evidence>
<evidence type="ECO:0000313" key="3">
    <source>
        <dbReference type="EMBL" id="GCE12425.1"/>
    </source>
</evidence>
<name>A0A401ZZZ8_9CHLR</name>
<protein>
    <recommendedName>
        <fullName evidence="2">CN hydrolase domain-containing protein</fullName>
    </recommendedName>
</protein>
<evidence type="ECO:0000313" key="4">
    <source>
        <dbReference type="Proteomes" id="UP000287352"/>
    </source>
</evidence>
<dbReference type="PANTHER" id="PTHR43674">
    <property type="entry name" value="NITRILASE C965.09-RELATED"/>
    <property type="match status" value="1"/>
</dbReference>
<dbReference type="GO" id="GO:0033388">
    <property type="term" value="P:putrescine biosynthetic process from arginine"/>
    <property type="evidence" value="ECO:0007669"/>
    <property type="project" value="TreeGrafter"/>
</dbReference>
<dbReference type="EMBL" id="BIFR01000001">
    <property type="protein sequence ID" value="GCE12425.1"/>
    <property type="molecule type" value="Genomic_DNA"/>
</dbReference>
<dbReference type="AlphaFoldDB" id="A0A401ZZZ8"/>
<dbReference type="InterPro" id="IPR003010">
    <property type="entry name" value="C-N_Hydrolase"/>
</dbReference>
<accession>A0A401ZZZ8</accession>
<dbReference type="RefSeq" id="WP_126580051.1">
    <property type="nucleotide sequence ID" value="NZ_BIFR01000001.1"/>
</dbReference>
<dbReference type="Proteomes" id="UP000287352">
    <property type="component" value="Unassembled WGS sequence"/>
</dbReference>
<dbReference type="InterPro" id="IPR036526">
    <property type="entry name" value="C-N_Hydrolase_sf"/>
</dbReference>
<dbReference type="GO" id="GO:0050126">
    <property type="term" value="F:N-carbamoylputrescine amidase activity"/>
    <property type="evidence" value="ECO:0007669"/>
    <property type="project" value="TreeGrafter"/>
</dbReference>
<keyword evidence="4" id="KW-1185">Reference proteome</keyword>
<dbReference type="SUPFAM" id="SSF56317">
    <property type="entry name" value="Carbon-nitrogen hydrolase"/>
    <property type="match status" value="1"/>
</dbReference>
<dbReference type="PANTHER" id="PTHR43674:SF2">
    <property type="entry name" value="BETA-UREIDOPROPIONASE"/>
    <property type="match status" value="1"/>
</dbReference>
<organism evidence="3 4">
    <name type="scientific">Tengunoibacter tsumagoiensis</name>
    <dbReference type="NCBI Taxonomy" id="2014871"/>
    <lineage>
        <taxon>Bacteria</taxon>
        <taxon>Bacillati</taxon>
        <taxon>Chloroflexota</taxon>
        <taxon>Ktedonobacteria</taxon>
        <taxon>Ktedonobacterales</taxon>
        <taxon>Dictyobacteraceae</taxon>
        <taxon>Tengunoibacter</taxon>
    </lineage>
</organism>
<sequence>MQKPSVEPLKIGIGQIPIVMGNKRENIQTITNIIISAGQQHCDLIILPECSLTGWLSEAARRDAEPVPGPFSDTLGQFARQYHMAIVVGLEEREGQNIYNTALLIDRQGNIVSKHRKINELDIALQLYTRGEALKVVDFEGRKVALDICADSWTPHLTESLYLMGAQIIFSPCAWACEPGQEAKNAAWISQQYQARTTAKALYIVSANSIGAVTEGVWQGRILHGESQVFGPDGEKMLHGPVNEAGLLLVHLPA</sequence>
<keyword evidence="1" id="KW-0378">Hydrolase</keyword>
<dbReference type="OrthoDB" id="9811121at2"/>
<dbReference type="CDD" id="cd07197">
    <property type="entry name" value="nitrilase"/>
    <property type="match status" value="1"/>
</dbReference>
<proteinExistence type="predicted"/>